<evidence type="ECO:0000313" key="1">
    <source>
        <dbReference type="EMBL" id="KAK9878332.1"/>
    </source>
</evidence>
<dbReference type="EMBL" id="JARQZJ010000046">
    <property type="protein sequence ID" value="KAK9878332.1"/>
    <property type="molecule type" value="Genomic_DNA"/>
</dbReference>
<sequence>MDTEKTTTVDRKAQYILEWLKKTKLKKLKSSSMHREVVLSNYLDKISKSLMSASKSKKKRTCFREIMDYMESVTTNKKWKKMEKWKIPIDFFNIRPSNQVIM</sequence>
<dbReference type="AlphaFoldDB" id="A0AAW1UCA1"/>
<proteinExistence type="predicted"/>
<protein>
    <submittedName>
        <fullName evidence="1">Uncharacterized protein</fullName>
    </submittedName>
</protein>
<accession>A0AAW1UCA1</accession>
<dbReference type="Proteomes" id="UP001431783">
    <property type="component" value="Unassembled WGS sequence"/>
</dbReference>
<gene>
    <name evidence="1" type="ORF">WA026_021347</name>
</gene>
<organism evidence="1 2">
    <name type="scientific">Henosepilachna vigintioctopunctata</name>
    <dbReference type="NCBI Taxonomy" id="420089"/>
    <lineage>
        <taxon>Eukaryota</taxon>
        <taxon>Metazoa</taxon>
        <taxon>Ecdysozoa</taxon>
        <taxon>Arthropoda</taxon>
        <taxon>Hexapoda</taxon>
        <taxon>Insecta</taxon>
        <taxon>Pterygota</taxon>
        <taxon>Neoptera</taxon>
        <taxon>Endopterygota</taxon>
        <taxon>Coleoptera</taxon>
        <taxon>Polyphaga</taxon>
        <taxon>Cucujiformia</taxon>
        <taxon>Coccinelloidea</taxon>
        <taxon>Coccinellidae</taxon>
        <taxon>Epilachninae</taxon>
        <taxon>Epilachnini</taxon>
        <taxon>Henosepilachna</taxon>
    </lineage>
</organism>
<name>A0AAW1UCA1_9CUCU</name>
<keyword evidence="2" id="KW-1185">Reference proteome</keyword>
<evidence type="ECO:0000313" key="2">
    <source>
        <dbReference type="Proteomes" id="UP001431783"/>
    </source>
</evidence>
<comment type="caution">
    <text evidence="1">The sequence shown here is derived from an EMBL/GenBank/DDBJ whole genome shotgun (WGS) entry which is preliminary data.</text>
</comment>
<reference evidence="1 2" key="1">
    <citation type="submission" date="2023-03" db="EMBL/GenBank/DDBJ databases">
        <title>Genome insight into feeding habits of ladybird beetles.</title>
        <authorList>
            <person name="Li H.-S."/>
            <person name="Huang Y.-H."/>
            <person name="Pang H."/>
        </authorList>
    </citation>
    <scope>NUCLEOTIDE SEQUENCE [LARGE SCALE GENOMIC DNA]</scope>
    <source>
        <strain evidence="1">SYSU_2023b</strain>
        <tissue evidence="1">Whole body</tissue>
    </source>
</reference>